<organism evidence="3 4">
    <name type="scientific">Aquimarina mytili</name>
    <dbReference type="NCBI Taxonomy" id="874423"/>
    <lineage>
        <taxon>Bacteria</taxon>
        <taxon>Pseudomonadati</taxon>
        <taxon>Bacteroidota</taxon>
        <taxon>Flavobacteriia</taxon>
        <taxon>Flavobacteriales</taxon>
        <taxon>Flavobacteriaceae</taxon>
        <taxon>Aquimarina</taxon>
    </lineage>
</organism>
<comment type="similarity">
    <text evidence="1">Belongs to the AHA1 family.</text>
</comment>
<proteinExistence type="inferred from homology"/>
<dbReference type="CDD" id="cd07814">
    <property type="entry name" value="SRPBCC_CalC_Aha1-like"/>
    <property type="match status" value="1"/>
</dbReference>
<dbReference type="SUPFAM" id="SSF55961">
    <property type="entry name" value="Bet v1-like"/>
    <property type="match status" value="1"/>
</dbReference>
<keyword evidence="4" id="KW-1185">Reference proteome</keyword>
<protein>
    <submittedName>
        <fullName evidence="3">SRPBCC domain-containing protein</fullName>
    </submittedName>
</protein>
<evidence type="ECO:0000313" key="4">
    <source>
        <dbReference type="Proteomes" id="UP000651057"/>
    </source>
</evidence>
<sequence length="145" mass="16657">MKYSIKHLFHINASKSKVFEAISSIKGLSNWWTIQTKGNSALGETIQFDFGNVDGPLMKVVKLIPNERIVWECISSQHGWLGHTFVFSLDDNDGKTRVRFSHDGWNEQDDFYAICNFSWGRYMESLRQYCQTGKGEAFGSDGYQK</sequence>
<evidence type="ECO:0000313" key="3">
    <source>
        <dbReference type="EMBL" id="MBL0684168.1"/>
    </source>
</evidence>
<name>A0A936ZT34_9FLAO</name>
<reference evidence="3" key="1">
    <citation type="submission" date="2021-01" db="EMBL/GenBank/DDBJ databases">
        <authorList>
            <person name="Zhong Y.L."/>
        </authorList>
    </citation>
    <scope>NUCLEOTIDE SEQUENCE</scope>
    <source>
        <strain evidence="3">KCTC 23302</strain>
    </source>
</reference>
<dbReference type="InterPro" id="IPR013538">
    <property type="entry name" value="ASHA1/2-like_C"/>
</dbReference>
<dbReference type="Proteomes" id="UP000651057">
    <property type="component" value="Unassembled WGS sequence"/>
</dbReference>
<dbReference type="RefSeq" id="WP_201919904.1">
    <property type="nucleotide sequence ID" value="NZ_BAABAX010000003.1"/>
</dbReference>
<comment type="caution">
    <text evidence="3">The sequence shown here is derived from an EMBL/GenBank/DDBJ whole genome shotgun (WGS) entry which is preliminary data.</text>
</comment>
<evidence type="ECO:0000256" key="1">
    <source>
        <dbReference type="ARBA" id="ARBA00006817"/>
    </source>
</evidence>
<gene>
    <name evidence="3" type="ORF">JJQ60_11620</name>
</gene>
<accession>A0A936ZT34</accession>
<evidence type="ECO:0000259" key="2">
    <source>
        <dbReference type="Pfam" id="PF08327"/>
    </source>
</evidence>
<dbReference type="AlphaFoldDB" id="A0A936ZT34"/>
<dbReference type="InterPro" id="IPR023393">
    <property type="entry name" value="START-like_dom_sf"/>
</dbReference>
<dbReference type="Pfam" id="PF08327">
    <property type="entry name" value="AHSA1"/>
    <property type="match status" value="1"/>
</dbReference>
<dbReference type="EMBL" id="JAERQJ010000004">
    <property type="protein sequence ID" value="MBL0684168.1"/>
    <property type="molecule type" value="Genomic_DNA"/>
</dbReference>
<dbReference type="Gene3D" id="3.30.530.20">
    <property type="match status" value="1"/>
</dbReference>
<feature type="domain" description="Activator of Hsp90 ATPase homologue 1/2-like C-terminal" evidence="2">
    <location>
        <begin position="12"/>
        <end position="130"/>
    </location>
</feature>